<dbReference type="SUPFAM" id="SSF47384">
    <property type="entry name" value="Homodimeric domain of signal transducing histidine kinase"/>
    <property type="match status" value="1"/>
</dbReference>
<dbReference type="Pfam" id="PF02518">
    <property type="entry name" value="HATPase_c"/>
    <property type="match status" value="1"/>
</dbReference>
<dbReference type="Gene3D" id="3.40.50.2300">
    <property type="match status" value="1"/>
</dbReference>
<dbReference type="SMART" id="SM00448">
    <property type="entry name" value="REC"/>
    <property type="match status" value="1"/>
</dbReference>
<dbReference type="Pfam" id="PF00072">
    <property type="entry name" value="Response_reg"/>
    <property type="match status" value="1"/>
</dbReference>
<dbReference type="SMART" id="SM00388">
    <property type="entry name" value="HisKA"/>
    <property type="match status" value="1"/>
</dbReference>
<dbReference type="InterPro" id="IPR005467">
    <property type="entry name" value="His_kinase_dom"/>
</dbReference>
<sequence>MHRSIDEAAHKLAEAQAERTLLLEREQDARVLAEQQVRIRDEFLAMLSHELRNPLSGIVGAAQLLRMDPANPALKHQAQDILVRQGKHLTRIVDDLLDLARLARGKVKLDLRPVDLAAVVESTVDALRIAGKVEHQLSCRLEPAWVLADRTRIEQVVGNLVTNALKYTPPGGTIDITLANSGEEAVLAVRDTGVGIAPELMPQLFDIFVQGKVSLDRSQGGLGIGLSLVRSLVALHGGTIGAESEGSGRGSTFTLRLPLLDSQAPVAAAAPASAARGQGARATSTILLIEDNIDARQMLAAQLATSGYRVLEADNGGDGIALARRERPDLAIVDIGLPGMDGYQVAAQLRREPLLAHMRLIALTGYGQEADRKHALAAGFDEHLVKPLKFDELMELLGA</sequence>
<dbReference type="InterPro" id="IPR036097">
    <property type="entry name" value="HisK_dim/P_sf"/>
</dbReference>
<dbReference type="InterPro" id="IPR011006">
    <property type="entry name" value="CheY-like_superfamily"/>
</dbReference>
<dbReference type="Proteomes" id="UP001589773">
    <property type="component" value="Unassembled WGS sequence"/>
</dbReference>
<name>A0ABV6FL28_9BURK</name>
<dbReference type="InterPro" id="IPR036890">
    <property type="entry name" value="HATPase_C_sf"/>
</dbReference>
<dbReference type="RefSeq" id="WP_379680884.1">
    <property type="nucleotide sequence ID" value="NZ_JBHLWP010000016.1"/>
</dbReference>
<dbReference type="PANTHER" id="PTHR43547">
    <property type="entry name" value="TWO-COMPONENT HISTIDINE KINASE"/>
    <property type="match status" value="1"/>
</dbReference>
<keyword evidence="3 4" id="KW-0597">Phosphoprotein</keyword>
<dbReference type="InterPro" id="IPR004358">
    <property type="entry name" value="Sig_transdc_His_kin-like_C"/>
</dbReference>
<protein>
    <recommendedName>
        <fullName evidence="2">histidine kinase</fullName>
        <ecNumber evidence="2">2.7.13.3</ecNumber>
    </recommendedName>
</protein>
<evidence type="ECO:0000259" key="6">
    <source>
        <dbReference type="PROSITE" id="PS50110"/>
    </source>
</evidence>
<accession>A0ABV6FL28</accession>
<comment type="catalytic activity">
    <reaction evidence="1">
        <text>ATP + protein L-histidine = ADP + protein N-phospho-L-histidine.</text>
        <dbReference type="EC" id="2.7.13.3"/>
    </reaction>
</comment>
<keyword evidence="8" id="KW-1185">Reference proteome</keyword>
<dbReference type="CDD" id="cd17580">
    <property type="entry name" value="REC_2_DhkD-like"/>
    <property type="match status" value="1"/>
</dbReference>
<dbReference type="PROSITE" id="PS50109">
    <property type="entry name" value="HIS_KIN"/>
    <property type="match status" value="1"/>
</dbReference>
<dbReference type="EMBL" id="JBHLWP010000016">
    <property type="protein sequence ID" value="MFC0253730.1"/>
    <property type="molecule type" value="Genomic_DNA"/>
</dbReference>
<dbReference type="InterPro" id="IPR001789">
    <property type="entry name" value="Sig_transdc_resp-reg_receiver"/>
</dbReference>
<evidence type="ECO:0000256" key="4">
    <source>
        <dbReference type="PROSITE-ProRule" id="PRU00169"/>
    </source>
</evidence>
<evidence type="ECO:0000313" key="8">
    <source>
        <dbReference type="Proteomes" id="UP001589773"/>
    </source>
</evidence>
<dbReference type="SUPFAM" id="SSF55874">
    <property type="entry name" value="ATPase domain of HSP90 chaperone/DNA topoisomerase II/histidine kinase"/>
    <property type="match status" value="1"/>
</dbReference>
<proteinExistence type="predicted"/>
<dbReference type="Pfam" id="PF00512">
    <property type="entry name" value="HisKA"/>
    <property type="match status" value="1"/>
</dbReference>
<evidence type="ECO:0000256" key="3">
    <source>
        <dbReference type="ARBA" id="ARBA00022553"/>
    </source>
</evidence>
<evidence type="ECO:0000256" key="1">
    <source>
        <dbReference type="ARBA" id="ARBA00000085"/>
    </source>
</evidence>
<evidence type="ECO:0000313" key="7">
    <source>
        <dbReference type="EMBL" id="MFC0253730.1"/>
    </source>
</evidence>
<organism evidence="7 8">
    <name type="scientific">Massilia consociata</name>
    <dbReference type="NCBI Taxonomy" id="760117"/>
    <lineage>
        <taxon>Bacteria</taxon>
        <taxon>Pseudomonadati</taxon>
        <taxon>Pseudomonadota</taxon>
        <taxon>Betaproteobacteria</taxon>
        <taxon>Burkholderiales</taxon>
        <taxon>Oxalobacteraceae</taxon>
        <taxon>Telluria group</taxon>
        <taxon>Massilia</taxon>
    </lineage>
</organism>
<dbReference type="PROSITE" id="PS50110">
    <property type="entry name" value="RESPONSE_REGULATORY"/>
    <property type="match status" value="1"/>
</dbReference>
<dbReference type="Gene3D" id="3.30.565.10">
    <property type="entry name" value="Histidine kinase-like ATPase, C-terminal domain"/>
    <property type="match status" value="1"/>
</dbReference>
<gene>
    <name evidence="7" type="ORF">ACFFJK_17675</name>
</gene>
<feature type="domain" description="Response regulatory" evidence="6">
    <location>
        <begin position="285"/>
        <end position="399"/>
    </location>
</feature>
<evidence type="ECO:0000259" key="5">
    <source>
        <dbReference type="PROSITE" id="PS50109"/>
    </source>
</evidence>
<dbReference type="Gene3D" id="1.10.287.130">
    <property type="match status" value="1"/>
</dbReference>
<feature type="modified residue" description="4-aspartylphosphate" evidence="4">
    <location>
        <position position="334"/>
    </location>
</feature>
<comment type="caution">
    <text evidence="7">The sequence shown here is derived from an EMBL/GenBank/DDBJ whole genome shotgun (WGS) entry which is preliminary data.</text>
</comment>
<keyword evidence="7" id="KW-0067">ATP-binding</keyword>
<dbReference type="InterPro" id="IPR003661">
    <property type="entry name" value="HisK_dim/P_dom"/>
</dbReference>
<dbReference type="SMART" id="SM00387">
    <property type="entry name" value="HATPase_c"/>
    <property type="match status" value="1"/>
</dbReference>
<dbReference type="PRINTS" id="PR00344">
    <property type="entry name" value="BCTRLSENSOR"/>
</dbReference>
<dbReference type="CDD" id="cd00082">
    <property type="entry name" value="HisKA"/>
    <property type="match status" value="1"/>
</dbReference>
<keyword evidence="7" id="KW-0547">Nucleotide-binding</keyword>
<evidence type="ECO:0000256" key="2">
    <source>
        <dbReference type="ARBA" id="ARBA00012438"/>
    </source>
</evidence>
<dbReference type="EC" id="2.7.13.3" evidence="2"/>
<reference evidence="7 8" key="1">
    <citation type="submission" date="2024-09" db="EMBL/GenBank/DDBJ databases">
        <authorList>
            <person name="Sun Q."/>
            <person name="Mori K."/>
        </authorList>
    </citation>
    <scope>NUCLEOTIDE SEQUENCE [LARGE SCALE GENOMIC DNA]</scope>
    <source>
        <strain evidence="7 8">CCM 7792</strain>
    </source>
</reference>
<dbReference type="InterPro" id="IPR003594">
    <property type="entry name" value="HATPase_dom"/>
</dbReference>
<feature type="domain" description="Histidine kinase" evidence="5">
    <location>
        <begin position="46"/>
        <end position="261"/>
    </location>
</feature>
<dbReference type="SUPFAM" id="SSF52172">
    <property type="entry name" value="CheY-like"/>
    <property type="match status" value="1"/>
</dbReference>
<dbReference type="GO" id="GO:0005524">
    <property type="term" value="F:ATP binding"/>
    <property type="evidence" value="ECO:0007669"/>
    <property type="project" value="UniProtKB-KW"/>
</dbReference>
<dbReference type="PANTHER" id="PTHR43547:SF2">
    <property type="entry name" value="HYBRID SIGNAL TRANSDUCTION HISTIDINE KINASE C"/>
    <property type="match status" value="1"/>
</dbReference>